<dbReference type="Proteomes" id="UP000823388">
    <property type="component" value="Chromosome 5N"/>
</dbReference>
<protein>
    <submittedName>
        <fullName evidence="1">Uncharacterized protein</fullName>
    </submittedName>
</protein>
<evidence type="ECO:0000313" key="1">
    <source>
        <dbReference type="EMBL" id="KAG2593057.1"/>
    </source>
</evidence>
<dbReference type="EMBL" id="CM029046">
    <property type="protein sequence ID" value="KAG2593057.1"/>
    <property type="molecule type" value="Genomic_DNA"/>
</dbReference>
<gene>
    <name evidence="1" type="ORF">PVAP13_5NG632037</name>
</gene>
<keyword evidence="2" id="KW-1185">Reference proteome</keyword>
<dbReference type="AlphaFoldDB" id="A0A8T0S4D8"/>
<sequence>MKILGPESVVIAACNHRRLSCGRPTARSRFVASNGIKLWILGLLTMREGWRQED</sequence>
<organism evidence="1 2">
    <name type="scientific">Panicum virgatum</name>
    <name type="common">Blackwell switchgrass</name>
    <dbReference type="NCBI Taxonomy" id="38727"/>
    <lineage>
        <taxon>Eukaryota</taxon>
        <taxon>Viridiplantae</taxon>
        <taxon>Streptophyta</taxon>
        <taxon>Embryophyta</taxon>
        <taxon>Tracheophyta</taxon>
        <taxon>Spermatophyta</taxon>
        <taxon>Magnoliopsida</taxon>
        <taxon>Liliopsida</taxon>
        <taxon>Poales</taxon>
        <taxon>Poaceae</taxon>
        <taxon>PACMAD clade</taxon>
        <taxon>Panicoideae</taxon>
        <taxon>Panicodae</taxon>
        <taxon>Paniceae</taxon>
        <taxon>Panicinae</taxon>
        <taxon>Panicum</taxon>
        <taxon>Panicum sect. Hiantes</taxon>
    </lineage>
</organism>
<reference evidence="1" key="1">
    <citation type="submission" date="2020-05" db="EMBL/GenBank/DDBJ databases">
        <title>WGS assembly of Panicum virgatum.</title>
        <authorList>
            <person name="Lovell J.T."/>
            <person name="Jenkins J."/>
            <person name="Shu S."/>
            <person name="Juenger T.E."/>
            <person name="Schmutz J."/>
        </authorList>
    </citation>
    <scope>NUCLEOTIDE SEQUENCE</scope>
    <source>
        <strain evidence="1">AP13</strain>
    </source>
</reference>
<comment type="caution">
    <text evidence="1">The sequence shown here is derived from an EMBL/GenBank/DDBJ whole genome shotgun (WGS) entry which is preliminary data.</text>
</comment>
<proteinExistence type="predicted"/>
<evidence type="ECO:0000313" key="2">
    <source>
        <dbReference type="Proteomes" id="UP000823388"/>
    </source>
</evidence>
<name>A0A8T0S4D8_PANVG</name>
<accession>A0A8T0S4D8</accession>